<protein>
    <submittedName>
        <fullName evidence="1">Uncharacterized protein</fullName>
    </submittedName>
</protein>
<reference evidence="1" key="1">
    <citation type="submission" date="2024-08" db="EMBL/GenBank/DDBJ databases">
        <title>Lentilactobacillus sp. nov., isolated from tree bark.</title>
        <authorList>
            <person name="Phuengjayaem S."/>
            <person name="Tanasupawat S."/>
        </authorList>
    </citation>
    <scope>NUCLEOTIDE SEQUENCE</scope>
    <source>
        <strain evidence="1">SPB1-3</strain>
    </source>
</reference>
<dbReference type="Proteomes" id="UP001149860">
    <property type="component" value="Chromosome"/>
</dbReference>
<sequence>MAKTDQEIILDMDEFLITYAATILNPDDNVSQIVYDAAKDDLNQLDTLFKDDGYGRVNKFYDIGMGHIRDTNLDITDEELKRQANTLTKDAIHYLGGHIAFFEKWRTD</sequence>
<keyword evidence="2" id="KW-1185">Reference proteome</keyword>
<organism evidence="1 2">
    <name type="scientific">Lentilactobacillus terminaliae</name>
    <dbReference type="NCBI Taxonomy" id="3003483"/>
    <lineage>
        <taxon>Bacteria</taxon>
        <taxon>Bacillati</taxon>
        <taxon>Bacillota</taxon>
        <taxon>Bacilli</taxon>
        <taxon>Lactobacillales</taxon>
        <taxon>Lactobacillaceae</taxon>
        <taxon>Lentilactobacillus</taxon>
    </lineage>
</organism>
<name>A0ACD5DFJ4_9LACO</name>
<dbReference type="EMBL" id="CP168151">
    <property type="protein sequence ID" value="XFD40030.1"/>
    <property type="molecule type" value="Genomic_DNA"/>
</dbReference>
<gene>
    <name evidence="1" type="ORF">O0236_001605</name>
</gene>
<evidence type="ECO:0000313" key="2">
    <source>
        <dbReference type="Proteomes" id="UP001149860"/>
    </source>
</evidence>
<proteinExistence type="predicted"/>
<evidence type="ECO:0000313" key="1">
    <source>
        <dbReference type="EMBL" id="XFD40030.1"/>
    </source>
</evidence>
<accession>A0ACD5DFJ4</accession>